<evidence type="ECO:0000256" key="1">
    <source>
        <dbReference type="SAM" id="SignalP"/>
    </source>
</evidence>
<accession>A0A6I5KXN1</accession>
<name>A0A6I5KXN1_9FLAO</name>
<reference evidence="2 3" key="1">
    <citation type="submission" date="2020-01" db="EMBL/GenBank/DDBJ databases">
        <title>Muricauda sediminis sp.nov. 40Bstr401.</title>
        <authorList>
            <person name="Xue Z."/>
            <person name="Zhu S."/>
            <person name="Ren N."/>
            <person name="Chen T."/>
            <person name="Chen X."/>
            <person name="Chen J."/>
            <person name="Yang J."/>
        </authorList>
    </citation>
    <scope>NUCLEOTIDE SEQUENCE [LARGE SCALE GENOMIC DNA]</scope>
    <source>
        <strain evidence="2 3">40Bstr401</strain>
    </source>
</reference>
<protein>
    <submittedName>
        <fullName evidence="2">DUF4138 domain-containing protein</fullName>
    </submittedName>
</protein>
<dbReference type="Pfam" id="PF13595">
    <property type="entry name" value="DUF4138"/>
    <property type="match status" value="1"/>
</dbReference>
<dbReference type="EMBL" id="JAAAMI010000003">
    <property type="protein sequence ID" value="NDV43122.1"/>
    <property type="molecule type" value="Genomic_DNA"/>
</dbReference>
<proteinExistence type="predicted"/>
<feature type="signal peptide" evidence="1">
    <location>
        <begin position="1"/>
        <end position="19"/>
    </location>
</feature>
<evidence type="ECO:0000313" key="2">
    <source>
        <dbReference type="EMBL" id="NDV43122.1"/>
    </source>
</evidence>
<dbReference type="Proteomes" id="UP000468707">
    <property type="component" value="Unassembled WGS sequence"/>
</dbReference>
<dbReference type="InterPro" id="IPR022298">
    <property type="entry name" value="Conjug_transposon_TraN"/>
</dbReference>
<keyword evidence="3" id="KW-1185">Reference proteome</keyword>
<organism evidence="2 3">
    <name type="scientific">Flagellimonas sediminis</name>
    <dbReference type="NCBI Taxonomy" id="2696468"/>
    <lineage>
        <taxon>Bacteria</taxon>
        <taxon>Pseudomonadati</taxon>
        <taxon>Bacteroidota</taxon>
        <taxon>Flavobacteriia</taxon>
        <taxon>Flavobacteriales</taxon>
        <taxon>Flavobacteriaceae</taxon>
        <taxon>Flagellimonas</taxon>
    </lineage>
</organism>
<dbReference type="AlphaFoldDB" id="A0A6I5KXN1"/>
<sequence length="268" mass="30787">MRTFHLFIFSLLSHLMLLAQSDTLHVNDTHTLALVFPDPITRAITGHPNYTFGYDTDSPRRLGLLQGHPGTDSNLLVLTDDGLAYSFYLVYSKKLQEGYWFVNVNKSIGNVGPDGLLDTLGKGIDYSTQPALKSDSIQYRKASTYYLEKNNIVLKSKRRDGIILRLRDMAYYGRETYIVMEIENRSTIDFEVDFVQVFKAHGNPRKKSSYQKLGMEPVYRYRMPTTVKVGQKQRFVFVVPKFTLGGAEELLLELNERNGNRKIHLIYN</sequence>
<keyword evidence="1" id="KW-0732">Signal</keyword>
<gene>
    <name evidence="2" type="ORF">GTK07_07245</name>
</gene>
<feature type="chain" id="PRO_5026267685" evidence="1">
    <location>
        <begin position="20"/>
        <end position="268"/>
    </location>
</feature>
<comment type="caution">
    <text evidence="2">The sequence shown here is derived from an EMBL/GenBank/DDBJ whole genome shotgun (WGS) entry which is preliminary data.</text>
</comment>
<dbReference type="RefSeq" id="WP_163634581.1">
    <property type="nucleotide sequence ID" value="NZ_JAAAMI010000003.1"/>
</dbReference>
<evidence type="ECO:0000313" key="3">
    <source>
        <dbReference type="Proteomes" id="UP000468707"/>
    </source>
</evidence>